<evidence type="ECO:0000313" key="1">
    <source>
        <dbReference type="EMBL" id="EQB08773.1"/>
    </source>
</evidence>
<keyword evidence="2" id="KW-1185">Reference proteome</keyword>
<dbReference type="AlphaFoldDB" id="T0H9K1"/>
<evidence type="ECO:0008006" key="3">
    <source>
        <dbReference type="Google" id="ProtNLM"/>
    </source>
</evidence>
<protein>
    <recommendedName>
        <fullName evidence="3">AB hydrolase-1 domain-containing protein</fullName>
    </recommendedName>
</protein>
<gene>
    <name evidence="1" type="ORF">L284_20815</name>
</gene>
<organism evidence="1 2">
    <name type="scientific">Novosphingobium lindaniclasticum LE124</name>
    <dbReference type="NCBI Taxonomy" id="1096930"/>
    <lineage>
        <taxon>Bacteria</taxon>
        <taxon>Pseudomonadati</taxon>
        <taxon>Pseudomonadota</taxon>
        <taxon>Alphaproteobacteria</taxon>
        <taxon>Sphingomonadales</taxon>
        <taxon>Sphingomonadaceae</taxon>
        <taxon>Novosphingobium</taxon>
    </lineage>
</organism>
<comment type="caution">
    <text evidence="1">The sequence shown here is derived from an EMBL/GenBank/DDBJ whole genome shotgun (WGS) entry which is preliminary data.</text>
</comment>
<dbReference type="Gene3D" id="3.40.50.1820">
    <property type="entry name" value="alpha/beta hydrolase"/>
    <property type="match status" value="1"/>
</dbReference>
<name>T0H9K1_9SPHN</name>
<sequence>MTQHMKKTIDTDLLRVAYLEDGPSGGWPVILIHGYPYDVHAFDADAQILANVGARVLRPYVRGYGPTRFLSGETR</sequence>
<dbReference type="EMBL" id="ATHL01000141">
    <property type="protein sequence ID" value="EQB08773.1"/>
    <property type="molecule type" value="Genomic_DNA"/>
</dbReference>
<reference evidence="1 2" key="1">
    <citation type="journal article" date="2013" name="Genome Announc.">
        <title>Genome Sequence of Novosphingobium lindaniclasticum LE124T, Isolated from a Hexachlorocyclohexane Dumpsite.</title>
        <authorList>
            <person name="Saxena A."/>
            <person name="Nayyar N."/>
            <person name="Sangwan N."/>
            <person name="Kumari R."/>
            <person name="Khurana J.P."/>
            <person name="Lal R."/>
        </authorList>
    </citation>
    <scope>NUCLEOTIDE SEQUENCE [LARGE SCALE GENOMIC DNA]</scope>
    <source>
        <strain evidence="1 2">LE124</strain>
    </source>
</reference>
<proteinExistence type="predicted"/>
<dbReference type="SUPFAM" id="SSF53474">
    <property type="entry name" value="alpha/beta-Hydrolases"/>
    <property type="match status" value="1"/>
</dbReference>
<dbReference type="eggNOG" id="COG0596">
    <property type="taxonomic scope" value="Bacteria"/>
</dbReference>
<accession>T0H9K1</accession>
<evidence type="ECO:0000313" key="2">
    <source>
        <dbReference type="Proteomes" id="UP000015527"/>
    </source>
</evidence>
<dbReference type="Proteomes" id="UP000015527">
    <property type="component" value="Unassembled WGS sequence"/>
</dbReference>
<dbReference type="InterPro" id="IPR029058">
    <property type="entry name" value="AB_hydrolase_fold"/>
</dbReference>